<reference evidence="1 2" key="1">
    <citation type="submission" date="2019-01" db="EMBL/GenBank/DDBJ databases">
        <title>Intercellular communication is required for trap formation in the nematode-trapping fungus Duddingtonia flagrans.</title>
        <authorList>
            <person name="Youssar L."/>
            <person name="Wernet V."/>
            <person name="Hensel N."/>
            <person name="Hildebrandt H.-G."/>
            <person name="Fischer R."/>
        </authorList>
    </citation>
    <scope>NUCLEOTIDE SEQUENCE [LARGE SCALE GENOMIC DNA]</scope>
    <source>
        <strain evidence="1 2">CBS H-5679</strain>
    </source>
</reference>
<keyword evidence="2" id="KW-1185">Reference proteome</keyword>
<organism evidence="1 2">
    <name type="scientific">Arthrobotrys flagrans</name>
    <name type="common">Nematode-trapping fungus</name>
    <name type="synonym">Trichothecium flagrans</name>
    <dbReference type="NCBI Taxonomy" id="97331"/>
    <lineage>
        <taxon>Eukaryota</taxon>
        <taxon>Fungi</taxon>
        <taxon>Dikarya</taxon>
        <taxon>Ascomycota</taxon>
        <taxon>Pezizomycotina</taxon>
        <taxon>Orbiliomycetes</taxon>
        <taxon>Orbiliales</taxon>
        <taxon>Orbiliaceae</taxon>
        <taxon>Arthrobotrys</taxon>
    </lineage>
</organism>
<dbReference type="InterPro" id="IPR031755">
    <property type="entry name" value="Inhibitor_I66"/>
</dbReference>
<gene>
    <name evidence="1" type="ORF">DFL_005775</name>
</gene>
<dbReference type="STRING" id="97331.A0A436ZYE3"/>
<name>A0A436ZYE3_ARTFL</name>
<dbReference type="AlphaFoldDB" id="A0A436ZYE3"/>
<dbReference type="Gene3D" id="2.80.10.50">
    <property type="match status" value="1"/>
</dbReference>
<evidence type="ECO:0000313" key="1">
    <source>
        <dbReference type="EMBL" id="RVD84008.1"/>
    </source>
</evidence>
<protein>
    <submittedName>
        <fullName evidence="1">Uncharacterized protein</fullName>
    </submittedName>
</protein>
<dbReference type="RefSeq" id="XP_067489552.1">
    <property type="nucleotide sequence ID" value="XM_067635085.1"/>
</dbReference>
<sequence length="160" mass="18667">MESTMTMENGIYLIFDYHGEGLNSPPIGRYPVEELTLSPKPVFSLPPNQSFEFPKWILEKKDKGCRLKAFGCPVGIHKNELYAFLLNEKEIEEWMVTFRPQQGKDVATIEKMDKSVAWCVEEKGNPEQPKRIIMKQLHSSRQIPEEMLFTFVRMDKKMSH</sequence>
<dbReference type="GO" id="GO:0004867">
    <property type="term" value="F:serine-type endopeptidase inhibitor activity"/>
    <property type="evidence" value="ECO:0007669"/>
    <property type="project" value="InterPro"/>
</dbReference>
<comment type="caution">
    <text evidence="1">The sequence shown here is derived from an EMBL/GenBank/DDBJ whole genome shotgun (WGS) entry which is preliminary data.</text>
</comment>
<dbReference type="Proteomes" id="UP000283090">
    <property type="component" value="Unassembled WGS sequence"/>
</dbReference>
<dbReference type="GeneID" id="93588086"/>
<dbReference type="CDD" id="cd23428">
    <property type="entry name" value="beta-trefoil_Ricin_SPI"/>
    <property type="match status" value="1"/>
</dbReference>
<proteinExistence type="predicted"/>
<dbReference type="EMBL" id="SAEB01000007">
    <property type="protein sequence ID" value="RVD84008.1"/>
    <property type="molecule type" value="Genomic_DNA"/>
</dbReference>
<accession>A0A436ZYE3</accession>
<dbReference type="VEuPathDB" id="FungiDB:DFL_005775"/>
<dbReference type="Pfam" id="PF16850">
    <property type="entry name" value="Inhibitor_I66"/>
    <property type="match status" value="1"/>
</dbReference>
<dbReference type="OrthoDB" id="3439489at2759"/>
<evidence type="ECO:0000313" key="2">
    <source>
        <dbReference type="Proteomes" id="UP000283090"/>
    </source>
</evidence>